<dbReference type="InterPro" id="IPR036527">
    <property type="entry name" value="SCP2_sterol-bd_dom_sf"/>
</dbReference>
<dbReference type="AlphaFoldDB" id="A0A076EJR1"/>
<name>A0A076EJR1_RHOOP</name>
<dbReference type="PANTHER" id="PTHR33204">
    <property type="entry name" value="TRANSCRIPTIONAL REGULATOR, MARR FAMILY"/>
    <property type="match status" value="1"/>
</dbReference>
<evidence type="ECO:0000256" key="2">
    <source>
        <dbReference type="ARBA" id="ARBA00023125"/>
    </source>
</evidence>
<dbReference type="PANTHER" id="PTHR33204:SF18">
    <property type="entry name" value="TRANSCRIPTIONAL REGULATORY PROTEIN"/>
    <property type="match status" value="1"/>
</dbReference>
<feature type="domain" description="HTH hxlR-type" evidence="4">
    <location>
        <begin position="10"/>
        <end position="108"/>
    </location>
</feature>
<evidence type="ECO:0000313" key="5">
    <source>
        <dbReference type="EMBL" id="AII05472.1"/>
    </source>
</evidence>
<proteinExistence type="predicted"/>
<evidence type="ECO:0000256" key="1">
    <source>
        <dbReference type="ARBA" id="ARBA00023015"/>
    </source>
</evidence>
<dbReference type="Gene3D" id="3.30.1050.10">
    <property type="entry name" value="SCP2 sterol-binding domain"/>
    <property type="match status" value="1"/>
</dbReference>
<protein>
    <submittedName>
        <fullName evidence="5">HxlR family transcriptional regulator</fullName>
    </submittedName>
</protein>
<dbReference type="InterPro" id="IPR011991">
    <property type="entry name" value="ArsR-like_HTH"/>
</dbReference>
<dbReference type="CDD" id="cd00090">
    <property type="entry name" value="HTH_ARSR"/>
    <property type="match status" value="1"/>
</dbReference>
<organism evidence="5 6">
    <name type="scientific">Rhodococcus opacus</name>
    <name type="common">Nocardia opaca</name>
    <dbReference type="NCBI Taxonomy" id="37919"/>
    <lineage>
        <taxon>Bacteria</taxon>
        <taxon>Bacillati</taxon>
        <taxon>Actinomycetota</taxon>
        <taxon>Actinomycetes</taxon>
        <taxon>Mycobacteriales</taxon>
        <taxon>Nocardiaceae</taxon>
        <taxon>Rhodococcus</taxon>
    </lineage>
</organism>
<evidence type="ECO:0000313" key="6">
    <source>
        <dbReference type="Proteomes" id="UP000028488"/>
    </source>
</evidence>
<keyword evidence="2" id="KW-0238">DNA-binding</keyword>
<reference evidence="5 6" key="1">
    <citation type="submission" date="2014-07" db="EMBL/GenBank/DDBJ databases">
        <title>Genome Sequence of Rhodococcus opacus Strain R7, a Biodegrader of Mono- and Polycyclic Aromatic Hydrocarbons.</title>
        <authorList>
            <person name="Di Gennaro P."/>
            <person name="Zampolli J."/>
            <person name="Presti I."/>
            <person name="Cappelletti M."/>
            <person name="D'Ursi P."/>
            <person name="Orro A."/>
            <person name="Mezzelani A."/>
            <person name="Milanesi L."/>
        </authorList>
    </citation>
    <scope>NUCLEOTIDE SEQUENCE [LARGE SCALE GENOMIC DNA]</scope>
    <source>
        <strain evidence="5 6">R7</strain>
    </source>
</reference>
<dbReference type="InterPro" id="IPR002577">
    <property type="entry name" value="HTH_HxlR"/>
</dbReference>
<dbReference type="InterPro" id="IPR036390">
    <property type="entry name" value="WH_DNA-bd_sf"/>
</dbReference>
<evidence type="ECO:0000256" key="3">
    <source>
        <dbReference type="ARBA" id="ARBA00023163"/>
    </source>
</evidence>
<dbReference type="PROSITE" id="PS51118">
    <property type="entry name" value="HTH_HXLR"/>
    <property type="match status" value="1"/>
</dbReference>
<keyword evidence="3" id="KW-0804">Transcription</keyword>
<gene>
    <name evidence="5" type="ORF">EP51_12895</name>
</gene>
<dbReference type="Gene3D" id="1.10.10.10">
    <property type="entry name" value="Winged helix-like DNA-binding domain superfamily/Winged helix DNA-binding domain"/>
    <property type="match status" value="1"/>
</dbReference>
<dbReference type="InterPro" id="IPR036388">
    <property type="entry name" value="WH-like_DNA-bd_sf"/>
</dbReference>
<dbReference type="eggNOG" id="COG1733">
    <property type="taxonomic scope" value="Bacteria"/>
</dbReference>
<dbReference type="GO" id="GO:0003677">
    <property type="term" value="F:DNA binding"/>
    <property type="evidence" value="ECO:0007669"/>
    <property type="project" value="UniProtKB-KW"/>
</dbReference>
<accession>A0A076EJR1</accession>
<evidence type="ECO:0000259" key="4">
    <source>
        <dbReference type="PROSITE" id="PS51118"/>
    </source>
</evidence>
<dbReference type="SUPFAM" id="SSF55718">
    <property type="entry name" value="SCP-like"/>
    <property type="match status" value="1"/>
</dbReference>
<dbReference type="Pfam" id="PF01638">
    <property type="entry name" value="HxlR"/>
    <property type="match status" value="1"/>
</dbReference>
<keyword evidence="1" id="KW-0805">Transcription regulation</keyword>
<dbReference type="RefSeq" id="WP_128639464.1">
    <property type="nucleotide sequence ID" value="NZ_CP008947.1"/>
</dbReference>
<sequence length="214" mass="23050">MARQAYGQYCGLAHALDIVGQRWALLIVRDLLVGPRRYTDLKHGLPGIPSNILSARLKELEDADVIARRALPRPSNAVVYELTDYGNALEDAVKSLGRWGARTLGEADPDDAVTVDSMVIALRSTFHPDVARDVTVTYELRLGPIVLSARIDRGELEVVEGAADRPDLVIETGPAVKALMAREITPEDAIALGSVSVTGDPALLATFAEVFSIP</sequence>
<dbReference type="SUPFAM" id="SSF46785">
    <property type="entry name" value="Winged helix' DNA-binding domain"/>
    <property type="match status" value="1"/>
</dbReference>
<dbReference type="EMBL" id="CP008947">
    <property type="protein sequence ID" value="AII05472.1"/>
    <property type="molecule type" value="Genomic_DNA"/>
</dbReference>
<dbReference type="Proteomes" id="UP000028488">
    <property type="component" value="Chromosome"/>
</dbReference>